<sequence length="96" mass="10603">MSIFTKHSPSSSSTGKHPIHWQTSTLRPRFGPKTPRHGIYYRGAKRFSPWVVLRCLNNLSFNFGVVFPASPQQSCPPSQSPQNAMIPVSGLTSPPP</sequence>
<feature type="region of interest" description="Disordered" evidence="1">
    <location>
        <begin position="1"/>
        <end position="35"/>
    </location>
</feature>
<keyword evidence="4" id="KW-1185">Reference proteome</keyword>
<name>A0A251TI22_HELAN</name>
<evidence type="ECO:0000313" key="4">
    <source>
        <dbReference type="Proteomes" id="UP000215914"/>
    </source>
</evidence>
<dbReference type="InParanoid" id="A0A251TI22"/>
<proteinExistence type="predicted"/>
<dbReference type="Proteomes" id="UP000215914">
    <property type="component" value="Chromosome 10"/>
</dbReference>
<dbReference type="Gramene" id="mRNA:HanXRQr2_Chr10g0426931">
    <property type="protein sequence ID" value="mRNA:HanXRQr2_Chr10g0426931"/>
    <property type="gene ID" value="HanXRQr2_Chr10g0426931"/>
</dbReference>
<dbReference type="AlphaFoldDB" id="A0A251TI22"/>
<dbReference type="EMBL" id="CM007899">
    <property type="protein sequence ID" value="OTG10252.1"/>
    <property type="molecule type" value="Genomic_DNA"/>
</dbReference>
<gene>
    <name evidence="3" type="ORF">HannXRQ_Chr10g0285561</name>
    <name evidence="2" type="ORF">HanXRQr2_Chr10g0426931</name>
</gene>
<evidence type="ECO:0000313" key="3">
    <source>
        <dbReference type="EMBL" id="OTG10252.1"/>
    </source>
</evidence>
<protein>
    <submittedName>
        <fullName evidence="3">Uncharacterized protein</fullName>
    </submittedName>
</protein>
<reference evidence="2 4" key="1">
    <citation type="journal article" date="2017" name="Nature">
        <title>The sunflower genome provides insights into oil metabolism, flowering and Asterid evolution.</title>
        <authorList>
            <person name="Badouin H."/>
            <person name="Gouzy J."/>
            <person name="Grassa C.J."/>
            <person name="Murat F."/>
            <person name="Staton S.E."/>
            <person name="Cottret L."/>
            <person name="Lelandais-Briere C."/>
            <person name="Owens G.L."/>
            <person name="Carrere S."/>
            <person name="Mayjonade B."/>
            <person name="Legrand L."/>
            <person name="Gill N."/>
            <person name="Kane N.C."/>
            <person name="Bowers J.E."/>
            <person name="Hubner S."/>
            <person name="Bellec A."/>
            <person name="Berard A."/>
            <person name="Berges H."/>
            <person name="Blanchet N."/>
            <person name="Boniface M.C."/>
            <person name="Brunel D."/>
            <person name="Catrice O."/>
            <person name="Chaidir N."/>
            <person name="Claudel C."/>
            <person name="Donnadieu C."/>
            <person name="Faraut T."/>
            <person name="Fievet G."/>
            <person name="Helmstetter N."/>
            <person name="King M."/>
            <person name="Knapp S.J."/>
            <person name="Lai Z."/>
            <person name="Le Paslier M.C."/>
            <person name="Lippi Y."/>
            <person name="Lorenzon L."/>
            <person name="Mandel J.R."/>
            <person name="Marage G."/>
            <person name="Marchand G."/>
            <person name="Marquand E."/>
            <person name="Bret-Mestries E."/>
            <person name="Morien E."/>
            <person name="Nambeesan S."/>
            <person name="Nguyen T."/>
            <person name="Pegot-Espagnet P."/>
            <person name="Pouilly N."/>
            <person name="Raftis F."/>
            <person name="Sallet E."/>
            <person name="Schiex T."/>
            <person name="Thomas J."/>
            <person name="Vandecasteele C."/>
            <person name="Vares D."/>
            <person name="Vear F."/>
            <person name="Vautrin S."/>
            <person name="Crespi M."/>
            <person name="Mangin B."/>
            <person name="Burke J.M."/>
            <person name="Salse J."/>
            <person name="Munos S."/>
            <person name="Vincourt P."/>
            <person name="Rieseberg L.H."/>
            <person name="Langlade N.B."/>
        </authorList>
    </citation>
    <scope>NUCLEOTIDE SEQUENCE [LARGE SCALE GENOMIC DNA]</scope>
    <source>
        <strain evidence="4">cv. SF193</strain>
        <tissue evidence="2">Leaves</tissue>
    </source>
</reference>
<feature type="region of interest" description="Disordered" evidence="1">
    <location>
        <begin position="70"/>
        <end position="96"/>
    </location>
</feature>
<evidence type="ECO:0000256" key="1">
    <source>
        <dbReference type="SAM" id="MobiDB-lite"/>
    </source>
</evidence>
<organism evidence="3 4">
    <name type="scientific">Helianthus annuus</name>
    <name type="common">Common sunflower</name>
    <dbReference type="NCBI Taxonomy" id="4232"/>
    <lineage>
        <taxon>Eukaryota</taxon>
        <taxon>Viridiplantae</taxon>
        <taxon>Streptophyta</taxon>
        <taxon>Embryophyta</taxon>
        <taxon>Tracheophyta</taxon>
        <taxon>Spermatophyta</taxon>
        <taxon>Magnoliopsida</taxon>
        <taxon>eudicotyledons</taxon>
        <taxon>Gunneridae</taxon>
        <taxon>Pentapetalae</taxon>
        <taxon>asterids</taxon>
        <taxon>campanulids</taxon>
        <taxon>Asterales</taxon>
        <taxon>Asteraceae</taxon>
        <taxon>Asteroideae</taxon>
        <taxon>Heliantheae alliance</taxon>
        <taxon>Heliantheae</taxon>
        <taxon>Helianthus</taxon>
    </lineage>
</organism>
<reference evidence="3" key="2">
    <citation type="submission" date="2017-02" db="EMBL/GenBank/DDBJ databases">
        <title>Sunflower complete genome.</title>
        <authorList>
            <person name="Langlade N."/>
            <person name="Munos S."/>
        </authorList>
    </citation>
    <scope>NUCLEOTIDE SEQUENCE [LARGE SCALE GENOMIC DNA]</scope>
    <source>
        <tissue evidence="3">Leaves</tissue>
    </source>
</reference>
<reference evidence="2" key="3">
    <citation type="submission" date="2020-06" db="EMBL/GenBank/DDBJ databases">
        <title>Helianthus annuus Genome sequencing and assembly Release 2.</title>
        <authorList>
            <person name="Gouzy J."/>
            <person name="Langlade N."/>
            <person name="Munos S."/>
        </authorList>
    </citation>
    <scope>NUCLEOTIDE SEQUENCE</scope>
    <source>
        <tissue evidence="2">Leaves</tissue>
    </source>
</reference>
<accession>A0A251TI22</accession>
<dbReference type="EMBL" id="MNCJ02000325">
    <property type="protein sequence ID" value="KAF5785293.1"/>
    <property type="molecule type" value="Genomic_DNA"/>
</dbReference>
<feature type="compositionally biased region" description="Low complexity" evidence="1">
    <location>
        <begin position="70"/>
        <end position="82"/>
    </location>
</feature>
<feature type="compositionally biased region" description="Polar residues" evidence="1">
    <location>
        <begin position="1"/>
        <end position="26"/>
    </location>
</feature>
<evidence type="ECO:0000313" key="2">
    <source>
        <dbReference type="EMBL" id="KAF5785293.1"/>
    </source>
</evidence>